<dbReference type="AlphaFoldDB" id="A0A4R3KVJ9"/>
<evidence type="ECO:0000313" key="1">
    <source>
        <dbReference type="EMBL" id="TCS88954.1"/>
    </source>
</evidence>
<proteinExistence type="predicted"/>
<sequence>MPGFFFIPDLSPSLSFEEKDNANGEDKAGKSDYGHNNIRWSGDFKQQIHHDFII</sequence>
<gene>
    <name evidence="1" type="ORF">EDD80_102145</name>
</gene>
<accession>A0A4R3KVJ9</accession>
<reference evidence="1 2" key="1">
    <citation type="submission" date="2019-03" db="EMBL/GenBank/DDBJ databases">
        <title>Genomic Encyclopedia of Type Strains, Phase IV (KMG-IV): sequencing the most valuable type-strain genomes for metagenomic binning, comparative biology and taxonomic classification.</title>
        <authorList>
            <person name="Goeker M."/>
        </authorList>
    </citation>
    <scope>NUCLEOTIDE SEQUENCE [LARGE SCALE GENOMIC DNA]</scope>
    <source>
        <strain evidence="1 2">DSM 21100</strain>
    </source>
</reference>
<name>A0A4R3KVJ9_9SPHI</name>
<dbReference type="Proteomes" id="UP000295807">
    <property type="component" value="Unassembled WGS sequence"/>
</dbReference>
<keyword evidence="2" id="KW-1185">Reference proteome</keyword>
<organism evidence="1 2">
    <name type="scientific">Anseongella ginsenosidimutans</name>
    <dbReference type="NCBI Taxonomy" id="496056"/>
    <lineage>
        <taxon>Bacteria</taxon>
        <taxon>Pseudomonadati</taxon>
        <taxon>Bacteroidota</taxon>
        <taxon>Sphingobacteriia</taxon>
        <taxon>Sphingobacteriales</taxon>
        <taxon>Sphingobacteriaceae</taxon>
        <taxon>Anseongella</taxon>
    </lineage>
</organism>
<dbReference type="EMBL" id="SMAD01000002">
    <property type="protein sequence ID" value="TCS88954.1"/>
    <property type="molecule type" value="Genomic_DNA"/>
</dbReference>
<protein>
    <submittedName>
        <fullName evidence="1">Uncharacterized protein</fullName>
    </submittedName>
</protein>
<evidence type="ECO:0000313" key="2">
    <source>
        <dbReference type="Proteomes" id="UP000295807"/>
    </source>
</evidence>
<comment type="caution">
    <text evidence="1">The sequence shown here is derived from an EMBL/GenBank/DDBJ whole genome shotgun (WGS) entry which is preliminary data.</text>
</comment>